<dbReference type="SUPFAM" id="SSF69318">
    <property type="entry name" value="Integrin alpha N-terminal domain"/>
    <property type="match status" value="3"/>
</dbReference>
<evidence type="ECO:0000313" key="5">
    <source>
        <dbReference type="EMBL" id="XCH22951.1"/>
    </source>
</evidence>
<dbReference type="PANTHER" id="PTHR23220">
    <property type="entry name" value="INTEGRIN ALPHA"/>
    <property type="match status" value="1"/>
</dbReference>
<feature type="domain" description="Secretion system C-terminal sorting" evidence="4">
    <location>
        <begin position="780"/>
        <end position="848"/>
    </location>
</feature>
<evidence type="ECO:0000256" key="2">
    <source>
        <dbReference type="ARBA" id="ARBA00022737"/>
    </source>
</evidence>
<evidence type="ECO:0000256" key="1">
    <source>
        <dbReference type="ARBA" id="ARBA00022729"/>
    </source>
</evidence>
<dbReference type="PROSITE" id="PS51470">
    <property type="entry name" value="FG_GAP"/>
    <property type="match status" value="9"/>
</dbReference>
<dbReference type="GO" id="GO:0098609">
    <property type="term" value="P:cell-cell adhesion"/>
    <property type="evidence" value="ECO:0007669"/>
    <property type="project" value="TreeGrafter"/>
</dbReference>
<dbReference type="GO" id="GO:0007160">
    <property type="term" value="P:cell-matrix adhesion"/>
    <property type="evidence" value="ECO:0007669"/>
    <property type="project" value="TreeGrafter"/>
</dbReference>
<reference evidence="5" key="1">
    <citation type="submission" date="2024-06" db="EMBL/GenBank/DDBJ databases">
        <title>Sequencing and assembly of the genome of Dyadobacter sp. strain 676, a symbiont of Cyamopsis tetragonoloba.</title>
        <authorList>
            <person name="Guro P."/>
            <person name="Sazanova A."/>
            <person name="Kuznetsova I."/>
            <person name="Belimov A."/>
            <person name="Safronova V."/>
        </authorList>
    </citation>
    <scope>NUCLEOTIDE SEQUENCE</scope>
    <source>
        <strain evidence="5">676</strain>
    </source>
</reference>
<dbReference type="Gene3D" id="2.130.10.130">
    <property type="entry name" value="Integrin alpha, N-terminal"/>
    <property type="match status" value="5"/>
</dbReference>
<organism evidence="5">
    <name type="scientific">Dyadobacter sp. 676</name>
    <dbReference type="NCBI Taxonomy" id="3088362"/>
    <lineage>
        <taxon>Bacteria</taxon>
        <taxon>Pseudomonadati</taxon>
        <taxon>Bacteroidota</taxon>
        <taxon>Cytophagia</taxon>
        <taxon>Cytophagales</taxon>
        <taxon>Spirosomataceae</taxon>
        <taxon>Dyadobacter</taxon>
    </lineage>
</organism>
<name>A0AAU8FGD0_9BACT</name>
<dbReference type="InterPro" id="IPR028994">
    <property type="entry name" value="Integrin_alpha_N"/>
</dbReference>
<proteinExistence type="predicted"/>
<dbReference type="InterPro" id="IPR013517">
    <property type="entry name" value="FG-GAP"/>
</dbReference>
<dbReference type="PRINTS" id="PR01185">
    <property type="entry name" value="INTEGRINA"/>
</dbReference>
<keyword evidence="2" id="KW-0677">Repeat</keyword>
<dbReference type="GO" id="GO:0007229">
    <property type="term" value="P:integrin-mediated signaling pathway"/>
    <property type="evidence" value="ECO:0007669"/>
    <property type="project" value="TreeGrafter"/>
</dbReference>
<dbReference type="GO" id="GO:0009897">
    <property type="term" value="C:external side of plasma membrane"/>
    <property type="evidence" value="ECO:0007669"/>
    <property type="project" value="TreeGrafter"/>
</dbReference>
<dbReference type="GO" id="GO:0005178">
    <property type="term" value="F:integrin binding"/>
    <property type="evidence" value="ECO:0007669"/>
    <property type="project" value="TreeGrafter"/>
</dbReference>
<keyword evidence="1" id="KW-0732">Signal</keyword>
<dbReference type="Pfam" id="PF18962">
    <property type="entry name" value="Por_Secre_tail"/>
    <property type="match status" value="1"/>
</dbReference>
<sequence length="855" mass="88239">MHDWGVSVASAGDVNGDGYSDVIVGAFLYDNGQTDEGAALVYHGSATGVVTVGPQMLESNQAGAQMGYSAASAGDVNGDGYSDVIVGADQYDNGETDEGAAFTYHGSATGVSTTASAMLESNQAIASMGLSVASAGDVNGDGYSDVIVGAPGYDNGEPSEGAAFVYHGSSGGINTTATSMVESNQANASMGYSVASAGDVNGDGYSDVIVGALYYSNGQEEEGIAFIYQGSTSGISTTAAATLESNQAGAQMGISVASAGDVNGDGYSDVIVGAIDYSNGQNEEGAAFIYHGSASGINATAAAVVESNQAGAIMGCSVSSAGDVNGDGYSDVIVGAQNYDNGDNNEGAAFIYHGSATGISTTFAAMVEGNQGGAGMGSSVAGTGDVNGDGYSDVIVGAYFYDNGESNEGAAFIYHGSPAGINTTAAGMIESNTAGASMGVSVASAGDVNGDGYSDVIVGAYRYSNGQSAEGAAFIYLGSVTGINTAATTMLESNQSGALMGISVSGAGDVNGDGYSDVIVGANQYDNGQTDEGAAFVYYGNQATISNRNNLNLYNVDLATPISSSNFPLASFGTGLYVKSFLGRAKGKLVWETKVSYEPYSGTPITNSVLYTSRQPGFTDLTVMGTELKSLVAKQAGKYTKVRARAQYDPVTAITGQMYGPWRYVPSLTAGTGGALPVDLISFKVAWQQQGRTARVNFVTENESEICCYEVEKSDNGFHFNVIGHLDARNAAETHTYNFIDLQANGKKQYYRLKTIHATGETDYSRIVLLQDKTVTEILVFPNPTADVLQLQLNRAYSNIQVQIVNSAGRVVQQLSASPDANQTIKIPVSNLMTGSYFLFMRTEEDKQAIQFIKQ</sequence>
<gene>
    <name evidence="5" type="ORF">ABV298_21825</name>
</gene>
<dbReference type="PANTHER" id="PTHR23220:SF122">
    <property type="entry name" value="INTEGRIN ALPHA-PS1"/>
    <property type="match status" value="1"/>
</dbReference>
<evidence type="ECO:0000256" key="3">
    <source>
        <dbReference type="ARBA" id="ARBA00023180"/>
    </source>
</evidence>
<evidence type="ECO:0000259" key="4">
    <source>
        <dbReference type="Pfam" id="PF18962"/>
    </source>
</evidence>
<dbReference type="SMART" id="SM00191">
    <property type="entry name" value="Int_alpha"/>
    <property type="match status" value="9"/>
</dbReference>
<dbReference type="GO" id="GO:0033627">
    <property type="term" value="P:cell adhesion mediated by integrin"/>
    <property type="evidence" value="ECO:0007669"/>
    <property type="project" value="TreeGrafter"/>
</dbReference>
<dbReference type="AlphaFoldDB" id="A0AAU8FGD0"/>
<accession>A0AAU8FGD0</accession>
<dbReference type="GO" id="GO:0008305">
    <property type="term" value="C:integrin complex"/>
    <property type="evidence" value="ECO:0007669"/>
    <property type="project" value="InterPro"/>
</dbReference>
<protein>
    <submittedName>
        <fullName evidence="5">FG-GAP-like repeat-containing protein</fullName>
    </submittedName>
</protein>
<dbReference type="Pfam" id="PF01839">
    <property type="entry name" value="FG-GAP"/>
    <property type="match status" value="9"/>
</dbReference>
<dbReference type="InterPro" id="IPR013519">
    <property type="entry name" value="Int_alpha_beta-p"/>
</dbReference>
<dbReference type="InterPro" id="IPR000413">
    <property type="entry name" value="Integrin_alpha"/>
</dbReference>
<dbReference type="EMBL" id="CP159289">
    <property type="protein sequence ID" value="XCH22951.1"/>
    <property type="molecule type" value="Genomic_DNA"/>
</dbReference>
<dbReference type="RefSeq" id="WP_353718277.1">
    <property type="nucleotide sequence ID" value="NZ_CP159289.1"/>
</dbReference>
<dbReference type="InterPro" id="IPR026444">
    <property type="entry name" value="Secre_tail"/>
</dbReference>
<dbReference type="NCBIfam" id="TIGR04183">
    <property type="entry name" value="Por_Secre_tail"/>
    <property type="match status" value="1"/>
</dbReference>
<keyword evidence="3" id="KW-0325">Glycoprotein</keyword>